<reference evidence="2" key="2">
    <citation type="submission" date="2024-02" db="EMBL/GenBank/DDBJ databases">
        <authorList>
            <person name="Prathaban M."/>
            <person name="Mythili R."/>
            <person name="Sharmila Devi N."/>
            <person name="Sobanaa M."/>
            <person name="Prathiviraj R."/>
            <person name="Selvin J."/>
        </authorList>
    </citation>
    <scope>NUCLEOTIDE SEQUENCE</scope>
    <source>
        <strain evidence="2">MP1014</strain>
    </source>
</reference>
<keyword evidence="3" id="KW-1185">Reference proteome</keyword>
<dbReference type="SUPFAM" id="SSF54593">
    <property type="entry name" value="Glyoxalase/Bleomycin resistance protein/Dihydroxybiphenyl dioxygenase"/>
    <property type="match status" value="1"/>
</dbReference>
<feature type="domain" description="VOC" evidence="1">
    <location>
        <begin position="3"/>
        <end position="127"/>
    </location>
</feature>
<dbReference type="Gene3D" id="3.10.180.10">
    <property type="entry name" value="2,3-Dihydroxybiphenyl 1,2-Dioxygenase, domain 1"/>
    <property type="match status" value="1"/>
</dbReference>
<proteinExistence type="predicted"/>
<evidence type="ECO:0000259" key="1">
    <source>
        <dbReference type="PROSITE" id="PS51819"/>
    </source>
</evidence>
<organism evidence="2 3">
    <name type="scientific">Isoptericola haloaureus</name>
    <dbReference type="NCBI Taxonomy" id="1542902"/>
    <lineage>
        <taxon>Bacteria</taxon>
        <taxon>Bacillati</taxon>
        <taxon>Actinomycetota</taxon>
        <taxon>Actinomycetes</taxon>
        <taxon>Micrococcales</taxon>
        <taxon>Promicromonosporaceae</taxon>
        <taxon>Isoptericola</taxon>
    </lineage>
</organism>
<reference evidence="2" key="1">
    <citation type="journal article" date="2024" name="Antonie Van Leeuwenhoek">
        <title>Isoptericola haloaureus sp. nov., a dimorphic actinobacterium isolated from mangrove sediments of southeast India, implicating biosaline agricultural significance through nitrogen fixation and salt tolerance genes.</title>
        <authorList>
            <person name="Prathaban M."/>
            <person name="Prathiviraj R."/>
            <person name="Ravichandran M."/>
            <person name="Natarajan S.D."/>
            <person name="Sobanaa M."/>
            <person name="Hari Krishna Kumar S."/>
            <person name="Chandrasekar V."/>
            <person name="Selvin J."/>
        </authorList>
    </citation>
    <scope>NUCLEOTIDE SEQUENCE</scope>
    <source>
        <strain evidence="2">MP1014</strain>
    </source>
</reference>
<dbReference type="InterPro" id="IPR004360">
    <property type="entry name" value="Glyas_Fos-R_dOase_dom"/>
</dbReference>
<dbReference type="InterPro" id="IPR037523">
    <property type="entry name" value="VOC_core"/>
</dbReference>
<dbReference type="Proteomes" id="UP001310387">
    <property type="component" value="Unassembled WGS sequence"/>
</dbReference>
<dbReference type="InterPro" id="IPR029068">
    <property type="entry name" value="Glyas_Bleomycin-R_OHBP_Dase"/>
</dbReference>
<protein>
    <submittedName>
        <fullName evidence="2">VOC family protein</fullName>
    </submittedName>
</protein>
<comment type="caution">
    <text evidence="2">The sequence shown here is derived from an EMBL/GenBank/DDBJ whole genome shotgun (WGS) entry which is preliminary data.</text>
</comment>
<evidence type="ECO:0000313" key="3">
    <source>
        <dbReference type="Proteomes" id="UP001310387"/>
    </source>
</evidence>
<accession>A0ABU7Z6W3</accession>
<dbReference type="RefSeq" id="WP_332901825.1">
    <property type="nucleotide sequence ID" value="NZ_JBAGLP010000117.1"/>
</dbReference>
<dbReference type="EMBL" id="JBAGLP010000117">
    <property type="protein sequence ID" value="MEG3615137.1"/>
    <property type="molecule type" value="Genomic_DNA"/>
</dbReference>
<dbReference type="Pfam" id="PF00903">
    <property type="entry name" value="Glyoxalase"/>
    <property type="match status" value="1"/>
</dbReference>
<gene>
    <name evidence="2" type="ORF">V5O49_08385</name>
</gene>
<name>A0ABU7Z6W3_9MICO</name>
<dbReference type="PROSITE" id="PS51819">
    <property type="entry name" value="VOC"/>
    <property type="match status" value="1"/>
</dbReference>
<evidence type="ECO:0000313" key="2">
    <source>
        <dbReference type="EMBL" id="MEG3615137.1"/>
    </source>
</evidence>
<sequence>MVTVQQAFSSFSVDDLDVAESFYRDVLGLAVSRTAMGLELDVTGGSPVVVYAKGTAHEPASHTVLNLVVPDIDAAVAELGHEGVELVRYPPFDHDAAGVVRSPDPEQGPTVAWFRDPARNVVGLIAA</sequence>